<comment type="caution">
    <text evidence="3">The sequence shown here is derived from an EMBL/GenBank/DDBJ whole genome shotgun (WGS) entry which is preliminary data.</text>
</comment>
<dbReference type="PANTHER" id="PTHR44137:SF32">
    <property type="entry name" value="DNAJ HEAT SHOCK AMINO-TERMINAL DOMAIN PROTEIN"/>
    <property type="match status" value="1"/>
</dbReference>
<dbReference type="PROSITE" id="PS00636">
    <property type="entry name" value="DNAJ_1"/>
    <property type="match status" value="1"/>
</dbReference>
<dbReference type="InterPro" id="IPR001623">
    <property type="entry name" value="DnaJ_domain"/>
</dbReference>
<dbReference type="PROSITE" id="PS50076">
    <property type="entry name" value="DNAJ_2"/>
    <property type="match status" value="1"/>
</dbReference>
<feature type="compositionally biased region" description="Low complexity" evidence="1">
    <location>
        <begin position="212"/>
        <end position="222"/>
    </location>
</feature>
<dbReference type="Pfam" id="PF11926">
    <property type="entry name" value="DUF3444"/>
    <property type="match status" value="1"/>
</dbReference>
<evidence type="ECO:0000259" key="2">
    <source>
        <dbReference type="PROSITE" id="PS50076"/>
    </source>
</evidence>
<dbReference type="AlphaFoldDB" id="A0AAU9NN18"/>
<organism evidence="3 4">
    <name type="scientific">Lactuca virosa</name>
    <dbReference type="NCBI Taxonomy" id="75947"/>
    <lineage>
        <taxon>Eukaryota</taxon>
        <taxon>Viridiplantae</taxon>
        <taxon>Streptophyta</taxon>
        <taxon>Embryophyta</taxon>
        <taxon>Tracheophyta</taxon>
        <taxon>Spermatophyta</taxon>
        <taxon>Magnoliopsida</taxon>
        <taxon>eudicotyledons</taxon>
        <taxon>Gunneridae</taxon>
        <taxon>Pentapetalae</taxon>
        <taxon>asterids</taxon>
        <taxon>campanulids</taxon>
        <taxon>Asterales</taxon>
        <taxon>Asteraceae</taxon>
        <taxon>Cichorioideae</taxon>
        <taxon>Cichorieae</taxon>
        <taxon>Lactucinae</taxon>
        <taxon>Lactuca</taxon>
    </lineage>
</organism>
<evidence type="ECO:0000256" key="1">
    <source>
        <dbReference type="SAM" id="MobiDB-lite"/>
    </source>
</evidence>
<protein>
    <recommendedName>
        <fullName evidence="2">J domain-containing protein</fullName>
    </recommendedName>
</protein>
<dbReference type="Pfam" id="PF23551">
    <property type="entry name" value="Zn_ribbon_20"/>
    <property type="match status" value="1"/>
</dbReference>
<reference evidence="3 4" key="1">
    <citation type="submission" date="2022-01" db="EMBL/GenBank/DDBJ databases">
        <authorList>
            <person name="Xiong W."/>
            <person name="Schranz E."/>
        </authorList>
    </citation>
    <scope>NUCLEOTIDE SEQUENCE [LARGE SCALE GENOMIC DNA]</scope>
</reference>
<evidence type="ECO:0000313" key="4">
    <source>
        <dbReference type="Proteomes" id="UP001157418"/>
    </source>
</evidence>
<proteinExistence type="predicted"/>
<dbReference type="EMBL" id="CAKMRJ010004445">
    <property type="protein sequence ID" value="CAH1439050.1"/>
    <property type="molecule type" value="Genomic_DNA"/>
</dbReference>
<dbReference type="SUPFAM" id="SSF46565">
    <property type="entry name" value="Chaperone J-domain"/>
    <property type="match status" value="1"/>
</dbReference>
<dbReference type="PANTHER" id="PTHR44137">
    <property type="entry name" value="BNAC03G44070D PROTEIN"/>
    <property type="match status" value="1"/>
</dbReference>
<dbReference type="Proteomes" id="UP001157418">
    <property type="component" value="Unassembled WGS sequence"/>
</dbReference>
<dbReference type="InterPro" id="IPR036869">
    <property type="entry name" value="J_dom_sf"/>
</dbReference>
<feature type="region of interest" description="Disordered" evidence="1">
    <location>
        <begin position="125"/>
        <end position="154"/>
    </location>
</feature>
<dbReference type="Gene3D" id="1.10.287.110">
    <property type="entry name" value="DnaJ domain"/>
    <property type="match status" value="1"/>
</dbReference>
<feature type="region of interest" description="Disordered" evidence="1">
    <location>
        <begin position="263"/>
        <end position="303"/>
    </location>
</feature>
<name>A0AAU9NN18_9ASTR</name>
<accession>A0AAU9NN18</accession>
<dbReference type="PRINTS" id="PR00625">
    <property type="entry name" value="JDOMAIN"/>
</dbReference>
<evidence type="ECO:0000313" key="3">
    <source>
        <dbReference type="EMBL" id="CAH1439050.1"/>
    </source>
</evidence>
<feature type="region of interest" description="Disordered" evidence="1">
    <location>
        <begin position="206"/>
        <end position="242"/>
    </location>
</feature>
<keyword evidence="4" id="KW-1185">Reference proteome</keyword>
<gene>
    <name evidence="3" type="ORF">LVIROSA_LOCUS25276</name>
</gene>
<dbReference type="InterPro" id="IPR024593">
    <property type="entry name" value="DUF3444"/>
</dbReference>
<dbReference type="InterPro" id="IPR056988">
    <property type="entry name" value="Zn_ribbon_pln"/>
</dbReference>
<dbReference type="InterPro" id="IPR018253">
    <property type="entry name" value="DnaJ_domain_CS"/>
</dbReference>
<dbReference type="Pfam" id="PF00226">
    <property type="entry name" value="DnaJ"/>
    <property type="match status" value="1"/>
</dbReference>
<feature type="compositionally biased region" description="Polar residues" evidence="1">
    <location>
        <begin position="285"/>
        <end position="303"/>
    </location>
</feature>
<feature type="compositionally biased region" description="Polar residues" evidence="1">
    <location>
        <begin position="225"/>
        <end position="242"/>
    </location>
</feature>
<sequence length="623" mass="71247">MERKRDEAIRAKRLAEKKLGDKDFAASKKYTVKAQTLCPDLDGISQMSTILDVYISAENKVNGEVDWYGILGVNPCDDDETIRKQYRKLALMLHPDKNKSVGADGAFKLISEAWSLLSDKAKRSTYNQRRKVPSASPGAGVNSFAKRAASKVQKSHHSSTSTTFWTVCHGCRMQYEYLKIYLNQTLLCPNCQEPFLAKESAPPVNFKKSVAHQHQQQQQQHQDSMKQYHSSNDTNTDSFCNTDPSIASKAANVIQRVNERLKREREELSMGNHSKNRKADDSDIKQQPSSFNTTYQMSSRNTSGTGIIRTNGFETDVAYKIWNSTRELTVVETRNMLMKKAQKEIRRWLSEARKETTKLPANNVNCSTNKTMSMDDMHMQEEEQHEPAMSVPDPDFHNFDSDRTENSFQDYQVWSAYDDDDGMPRFYALIHKVISRKPLQMKISWLNSKTTAEFGKMEWIGSGFRKTCGEFRVGKFQINTSLNSFSQKVKFTKTPRGSVVIHPKKGDVWALYRNWSSDWNESIPDHVIHQYDMVEVVADYNNQEEEEGGVSVRPLVKLTGFRTVFCPHADRSQVKKIPKEEMLRFSHQVPNYLLTGKEAFNSPKGYLELDPAATPLDLIQTTT</sequence>
<feature type="domain" description="J" evidence="2">
    <location>
        <begin position="66"/>
        <end position="130"/>
    </location>
</feature>
<dbReference type="SMART" id="SM00271">
    <property type="entry name" value="DnaJ"/>
    <property type="match status" value="1"/>
</dbReference>
<dbReference type="CDD" id="cd06257">
    <property type="entry name" value="DnaJ"/>
    <property type="match status" value="1"/>
</dbReference>